<name>A0A8H3TXC1_9TREE</name>
<evidence type="ECO:0000256" key="8">
    <source>
        <dbReference type="SAM" id="MobiDB-lite"/>
    </source>
</evidence>
<dbReference type="PANTHER" id="PTHR14418">
    <property type="entry name" value="CONDENSIN COMPLEX SUBUNIT 3-RELATED"/>
    <property type="match status" value="1"/>
</dbReference>
<evidence type="ECO:0000256" key="2">
    <source>
        <dbReference type="ARBA" id="ARBA00006533"/>
    </source>
</evidence>
<evidence type="ECO:0000256" key="5">
    <source>
        <dbReference type="ARBA" id="ARBA00022776"/>
    </source>
</evidence>
<evidence type="ECO:0000259" key="9">
    <source>
        <dbReference type="Pfam" id="PF12719"/>
    </source>
</evidence>
<dbReference type="OrthoDB" id="27187at2759"/>
<dbReference type="InterPro" id="IPR027165">
    <property type="entry name" value="CND3"/>
</dbReference>
<feature type="compositionally biased region" description="Acidic residues" evidence="8">
    <location>
        <begin position="983"/>
        <end position="997"/>
    </location>
</feature>
<evidence type="ECO:0000256" key="3">
    <source>
        <dbReference type="ARBA" id="ARBA00022454"/>
    </source>
</evidence>
<dbReference type="InterPro" id="IPR025977">
    <property type="entry name" value="Cnd3_C"/>
</dbReference>
<protein>
    <recommendedName>
        <fullName evidence="9">Nuclear condensin complex subunit 3 C-terminal domain-containing protein</fullName>
    </recommendedName>
</protein>
<dbReference type="GO" id="GO:0051301">
    <property type="term" value="P:cell division"/>
    <property type="evidence" value="ECO:0007669"/>
    <property type="project" value="UniProtKB-KW"/>
</dbReference>
<reference evidence="10" key="1">
    <citation type="submission" date="2020-07" db="EMBL/GenBank/DDBJ databases">
        <title>Draft Genome Sequence of a Deep-Sea Yeast, Naganishia (Cryptococcus) liquefaciens strain N6.</title>
        <authorList>
            <person name="Han Y.W."/>
            <person name="Kajitani R."/>
            <person name="Morimoto H."/>
            <person name="Parhat M."/>
            <person name="Tsubouchi H."/>
            <person name="Bakenova O."/>
            <person name="Ogata M."/>
            <person name="Argunhan B."/>
            <person name="Aoki R."/>
            <person name="Kajiwara S."/>
            <person name="Itoh T."/>
            <person name="Iwasaki H."/>
        </authorList>
    </citation>
    <scope>NUCLEOTIDE SEQUENCE</scope>
    <source>
        <strain evidence="10">N6</strain>
    </source>
</reference>
<gene>
    <name evidence="10" type="ORF">NliqN6_5216</name>
</gene>
<sequence length="1020" mass="113958">MAPVSRVKAKKQEVEPSSLEDLDPFISVIPTIFSQAQNSISNHKKNIVALRKIQEKCSLVTTLHADGRSVKIVGEKAFNNAFIDVVNKVLPVKKGVSVADRVIQFIGKFVAYTIEQDINKESQEDEEDELEETFSTRFANKLLKHLLSGCQSKDKNVRYRVVQLLVVMINGLGEIDDDLYVLLRSSLLERARDKETPVRIQAALGLAKLRSGEDPDELEEDEENLDEVLLDLLRFDAAPEVRRAALYNLPRTPETLPYILARTRDMDATLRRIVYIGPLSTQSLPDPRVLSIAQREEVVKNGLGDREPAVRRAAAFMLGEWLTAAGGDLLEVRCSELIGARHGLSLDAITARLQFLRRFDVISSQVAEDALLSLFATRAEIVESINFNADYWTVLTPEKAFLARVFIEHCLSKNDESRLESALPVVTAMAFKLQEEYNLLEEHTPPEDFDPEDALPAEYVEKSFVVAELCKMAVNLDYSDEIGRRKMFQLAREMISQRSLPENIIPLCLDVLYKISDSEKDLIRVIVDVVTELRVGPGDNEREPEDTLSVAGSVRHQRRASFAGATADTPQDAYTAALIDSRCLSICISLLERVNGTLQENSVFHGLLPDLIIPAVKNKYEPFLRDQGLICLGLCSMIDSNMAKSSIGLFMQQIGQAEGDLKVKVAKIVFDLFIIHDPFTLLTGVIPPEQIVGFLAHMLQQDSAAVQAVACEGLAKLMLSGMLYDATLLQSLILLYLSPETADNLPLRQCLSYFFPVYCYSSITNQERMRSIVVDILELLAEENEEAGSNAYISLSQASLLLVDWTDPEKIADSDGSTPHSEVHLDLAIELCRAMYRDENKDHRKLLASMLGKLRLPDAPTQSKVQALALIVRYINTASTRKPILDDFLVFTLCPQRHPLSDTTSRNALTRFDNSLKKKYGELLGEMSEEELRISEDLKDLWGFIDDRSRELSSTPQPKRRSKRISTRKDEEDDQELTASEIDGTEGEEEAADAAVDDDARSVDSMLDQNDGGDGSDSDV</sequence>
<comment type="caution">
    <text evidence="10">The sequence shown here is derived from an EMBL/GenBank/DDBJ whole genome shotgun (WGS) entry which is preliminary data.</text>
</comment>
<keyword evidence="6" id="KW-0226">DNA condensation</keyword>
<dbReference type="SUPFAM" id="SSF48371">
    <property type="entry name" value="ARM repeat"/>
    <property type="match status" value="1"/>
</dbReference>
<dbReference type="PANTHER" id="PTHR14418:SF5">
    <property type="entry name" value="CONDENSIN COMPLEX SUBUNIT 3"/>
    <property type="match status" value="1"/>
</dbReference>
<dbReference type="EMBL" id="BLZA01000032">
    <property type="protein sequence ID" value="GHJ88814.1"/>
    <property type="molecule type" value="Genomic_DNA"/>
</dbReference>
<evidence type="ECO:0000313" key="11">
    <source>
        <dbReference type="Proteomes" id="UP000620104"/>
    </source>
</evidence>
<evidence type="ECO:0000256" key="4">
    <source>
        <dbReference type="ARBA" id="ARBA00022618"/>
    </source>
</evidence>
<feature type="region of interest" description="Disordered" evidence="8">
    <location>
        <begin position="950"/>
        <end position="1020"/>
    </location>
</feature>
<evidence type="ECO:0000313" key="10">
    <source>
        <dbReference type="EMBL" id="GHJ88814.1"/>
    </source>
</evidence>
<dbReference type="GO" id="GO:0007076">
    <property type="term" value="P:mitotic chromosome condensation"/>
    <property type="evidence" value="ECO:0007669"/>
    <property type="project" value="InterPro"/>
</dbReference>
<evidence type="ECO:0000256" key="7">
    <source>
        <dbReference type="ARBA" id="ARBA00023306"/>
    </source>
</evidence>
<dbReference type="InterPro" id="IPR016024">
    <property type="entry name" value="ARM-type_fold"/>
</dbReference>
<keyword evidence="3" id="KW-0158">Chromosome</keyword>
<proteinExistence type="inferred from homology"/>
<dbReference type="Proteomes" id="UP000620104">
    <property type="component" value="Unassembled WGS sequence"/>
</dbReference>
<keyword evidence="7" id="KW-0131">Cell cycle</keyword>
<dbReference type="Pfam" id="PF12719">
    <property type="entry name" value="Cnd3"/>
    <property type="match status" value="1"/>
</dbReference>
<evidence type="ECO:0000256" key="6">
    <source>
        <dbReference type="ARBA" id="ARBA00023067"/>
    </source>
</evidence>
<keyword evidence="5" id="KW-0498">Mitosis</keyword>
<dbReference type="AlphaFoldDB" id="A0A8H3TXC1"/>
<dbReference type="GO" id="GO:0000793">
    <property type="term" value="C:condensed chromosome"/>
    <property type="evidence" value="ECO:0007669"/>
    <property type="project" value="TreeGrafter"/>
</dbReference>
<dbReference type="InterPro" id="IPR011989">
    <property type="entry name" value="ARM-like"/>
</dbReference>
<dbReference type="GO" id="GO:0000796">
    <property type="term" value="C:condensin complex"/>
    <property type="evidence" value="ECO:0007669"/>
    <property type="project" value="InterPro"/>
</dbReference>
<accession>A0A8H3TXC1</accession>
<comment type="similarity">
    <text evidence="2">Belongs to the CND3 (condensin subunit 3) family.</text>
</comment>
<keyword evidence="11" id="KW-1185">Reference proteome</keyword>
<keyword evidence="4" id="KW-0132">Cell division</keyword>
<organism evidence="10 11">
    <name type="scientific">Naganishia liquefaciens</name>
    <dbReference type="NCBI Taxonomy" id="104408"/>
    <lineage>
        <taxon>Eukaryota</taxon>
        <taxon>Fungi</taxon>
        <taxon>Dikarya</taxon>
        <taxon>Basidiomycota</taxon>
        <taxon>Agaricomycotina</taxon>
        <taxon>Tremellomycetes</taxon>
        <taxon>Filobasidiales</taxon>
        <taxon>Filobasidiaceae</taxon>
        <taxon>Naganishia</taxon>
    </lineage>
</organism>
<comment type="subcellular location">
    <subcellularLocation>
        <location evidence="1">Chromosome</location>
    </subcellularLocation>
</comment>
<dbReference type="Gene3D" id="1.25.10.10">
    <property type="entry name" value="Leucine-rich Repeat Variant"/>
    <property type="match status" value="1"/>
</dbReference>
<evidence type="ECO:0000256" key="1">
    <source>
        <dbReference type="ARBA" id="ARBA00004286"/>
    </source>
</evidence>
<feature type="domain" description="Nuclear condensin complex subunit 3 C-terminal" evidence="9">
    <location>
        <begin position="582"/>
        <end position="856"/>
    </location>
</feature>